<dbReference type="AlphaFoldDB" id="A0A0P9V1E9"/>
<protein>
    <submittedName>
        <fullName evidence="1">Uncharacterized protein</fullName>
    </submittedName>
</protein>
<accession>A0A0P9V1E9</accession>
<organism evidence="1 2">
    <name type="scientific">Pseudomonas amygdali pv. mori</name>
    <dbReference type="NCBI Taxonomy" id="34065"/>
    <lineage>
        <taxon>Bacteria</taxon>
        <taxon>Pseudomonadati</taxon>
        <taxon>Pseudomonadota</taxon>
        <taxon>Gammaproteobacteria</taxon>
        <taxon>Pseudomonadales</taxon>
        <taxon>Pseudomonadaceae</taxon>
        <taxon>Pseudomonas</taxon>
        <taxon>Pseudomonas amygdali</taxon>
    </lineage>
</organism>
<sequence length="128" mass="14283">MRLVQHLERQAIYQLLKRRIILVAGQDTADRELRAKISQCCAVCRFGILEALQLAHQFVSFVVIVLILRQANSCTQLTDFFAFLGGLERIKHHLADGLGLRHVLGKTNCAFVFQLGGGQGFVGLGIRH</sequence>
<proteinExistence type="predicted"/>
<comment type="caution">
    <text evidence="1">The sequence shown here is derived from an EMBL/GenBank/DDBJ whole genome shotgun (WGS) entry which is preliminary data.</text>
</comment>
<evidence type="ECO:0000313" key="1">
    <source>
        <dbReference type="EMBL" id="KPX96466.1"/>
    </source>
</evidence>
<gene>
    <name evidence="1" type="ORF">ALO63_02106</name>
</gene>
<dbReference type="PATRIC" id="fig|34065.5.peg.3005"/>
<reference evidence="1 2" key="1">
    <citation type="submission" date="2015-09" db="EMBL/GenBank/DDBJ databases">
        <title>Genome announcement of multiple Pseudomonas syringae strains.</title>
        <authorList>
            <person name="Thakur S."/>
            <person name="Wang P.W."/>
            <person name="Gong Y."/>
            <person name="Weir B.S."/>
            <person name="Guttman D.S."/>
        </authorList>
    </citation>
    <scope>NUCLEOTIDE SEQUENCE [LARGE SCALE GENOMIC DNA]</scope>
    <source>
        <strain evidence="1 2">ICMP4331</strain>
    </source>
</reference>
<name>A0A0P9V1E9_PSEA0</name>
<dbReference type="Proteomes" id="UP000050420">
    <property type="component" value="Unassembled WGS sequence"/>
</dbReference>
<evidence type="ECO:0000313" key="2">
    <source>
        <dbReference type="Proteomes" id="UP000050420"/>
    </source>
</evidence>
<dbReference type="EMBL" id="LJQU01000214">
    <property type="protein sequence ID" value="KPX96466.1"/>
    <property type="molecule type" value="Genomic_DNA"/>
</dbReference>